<organism evidence="1 2">
    <name type="scientific">Tritrichomonas musculus</name>
    <dbReference type="NCBI Taxonomy" id="1915356"/>
    <lineage>
        <taxon>Eukaryota</taxon>
        <taxon>Metamonada</taxon>
        <taxon>Parabasalia</taxon>
        <taxon>Tritrichomonadida</taxon>
        <taxon>Tritrichomonadidae</taxon>
        <taxon>Tritrichomonas</taxon>
    </lineage>
</organism>
<reference evidence="1 2" key="1">
    <citation type="submission" date="2024-04" db="EMBL/GenBank/DDBJ databases">
        <title>Tritrichomonas musculus Genome.</title>
        <authorList>
            <person name="Alves-Ferreira E."/>
            <person name="Grigg M."/>
            <person name="Lorenzi H."/>
            <person name="Galac M."/>
        </authorList>
    </citation>
    <scope>NUCLEOTIDE SEQUENCE [LARGE SCALE GENOMIC DNA]</scope>
    <source>
        <strain evidence="1 2">EAF2021</strain>
    </source>
</reference>
<keyword evidence="2" id="KW-1185">Reference proteome</keyword>
<evidence type="ECO:0000313" key="1">
    <source>
        <dbReference type="EMBL" id="KAK8834833.1"/>
    </source>
</evidence>
<dbReference type="Proteomes" id="UP001470230">
    <property type="component" value="Unassembled WGS sequence"/>
</dbReference>
<comment type="caution">
    <text evidence="1">The sequence shown here is derived from an EMBL/GenBank/DDBJ whole genome shotgun (WGS) entry which is preliminary data.</text>
</comment>
<dbReference type="EMBL" id="JAPFFF010000290">
    <property type="protein sequence ID" value="KAK8834833.1"/>
    <property type="molecule type" value="Genomic_DNA"/>
</dbReference>
<proteinExistence type="predicted"/>
<evidence type="ECO:0000313" key="2">
    <source>
        <dbReference type="Proteomes" id="UP001470230"/>
    </source>
</evidence>
<name>A0ABR2GLN2_9EUKA</name>
<accession>A0ABR2GLN2</accession>
<gene>
    <name evidence="1" type="ORF">M9Y10_021510</name>
</gene>
<protein>
    <submittedName>
        <fullName evidence="1">Uncharacterized protein</fullName>
    </submittedName>
</protein>
<sequence length="97" mass="11204">MILIAKITKKGNMTQKNKIQNKMSQLSSILLTLNSEMNTNELEGKLCPMFDYDALKEQCQELRNDISKQFLVCRSLLDGRNDFLIKNNLPSIKIVQR</sequence>